<gene>
    <name evidence="2" type="ORF">SUNI508_00802</name>
</gene>
<dbReference type="Proteomes" id="UP001408356">
    <property type="component" value="Unassembled WGS sequence"/>
</dbReference>
<organism evidence="2 3">
    <name type="scientific">Seiridium unicorne</name>
    <dbReference type="NCBI Taxonomy" id="138068"/>
    <lineage>
        <taxon>Eukaryota</taxon>
        <taxon>Fungi</taxon>
        <taxon>Dikarya</taxon>
        <taxon>Ascomycota</taxon>
        <taxon>Pezizomycotina</taxon>
        <taxon>Sordariomycetes</taxon>
        <taxon>Xylariomycetidae</taxon>
        <taxon>Amphisphaeriales</taxon>
        <taxon>Sporocadaceae</taxon>
        <taxon>Seiridium</taxon>
    </lineage>
</organism>
<dbReference type="EMBL" id="JARVKF010000223">
    <property type="protein sequence ID" value="KAK9420711.1"/>
    <property type="molecule type" value="Genomic_DNA"/>
</dbReference>
<feature type="compositionally biased region" description="Basic and acidic residues" evidence="1">
    <location>
        <begin position="111"/>
        <end position="125"/>
    </location>
</feature>
<evidence type="ECO:0000256" key="1">
    <source>
        <dbReference type="SAM" id="MobiDB-lite"/>
    </source>
</evidence>
<proteinExistence type="predicted"/>
<feature type="compositionally biased region" description="Basic residues" evidence="1">
    <location>
        <begin position="126"/>
        <end position="139"/>
    </location>
</feature>
<reference evidence="2 3" key="1">
    <citation type="journal article" date="2024" name="J. Plant Pathol.">
        <title>Sequence and assembly of the genome of Seiridium unicorne, isolate CBS 538.82, causal agent of cypress canker disease.</title>
        <authorList>
            <person name="Scali E."/>
            <person name="Rocca G.D."/>
            <person name="Danti R."/>
            <person name="Garbelotto M."/>
            <person name="Barberini S."/>
            <person name="Baroncelli R."/>
            <person name="Emiliani G."/>
        </authorList>
    </citation>
    <scope>NUCLEOTIDE SEQUENCE [LARGE SCALE GENOMIC DNA]</scope>
    <source>
        <strain evidence="2 3">BM-138-508</strain>
    </source>
</reference>
<protein>
    <submittedName>
        <fullName evidence="2">Uncharacterized protein</fullName>
    </submittedName>
</protein>
<accession>A0ABR2V201</accession>
<sequence>MCHPLLKIDKQSTINQQLRPRHIPTQLLTGEKHRRPSHIARYARPTERNPALHVLPLRVVLQVLVVQLRLDRPRQQRVAADPVLAQRHRRALHQAQHPGLGRRVVRLQPAADERRDGRDADDRPARRLLRRHLPRRRLHHVEGPVQVHPHRAREQVRLHGQELGELAHPGVRHADVEPPPELGHRVLDQLGPRAGIRHVAREVVECACGGVARFNARCLGHQGLEVFFVLGQVQVVDHYIGALPHVLQCDGPPDTSAAAGYDGSLADKEIGYWHICNLRFSLIS</sequence>
<comment type="caution">
    <text evidence="2">The sequence shown here is derived from an EMBL/GenBank/DDBJ whole genome shotgun (WGS) entry which is preliminary data.</text>
</comment>
<evidence type="ECO:0000313" key="2">
    <source>
        <dbReference type="EMBL" id="KAK9420711.1"/>
    </source>
</evidence>
<name>A0ABR2V201_9PEZI</name>
<feature type="region of interest" description="Disordered" evidence="1">
    <location>
        <begin position="91"/>
        <end position="141"/>
    </location>
</feature>
<keyword evidence="3" id="KW-1185">Reference proteome</keyword>
<evidence type="ECO:0000313" key="3">
    <source>
        <dbReference type="Proteomes" id="UP001408356"/>
    </source>
</evidence>